<comment type="similarity">
    <text evidence="8">Belongs to the binding-protein-dependent transport system permease family. LivHM subfamily.</text>
</comment>
<organism evidence="10 11">
    <name type="scientific">Lichenibacterium ramalinae</name>
    <dbReference type="NCBI Taxonomy" id="2316527"/>
    <lineage>
        <taxon>Bacteria</taxon>
        <taxon>Pseudomonadati</taxon>
        <taxon>Pseudomonadota</taxon>
        <taxon>Alphaproteobacteria</taxon>
        <taxon>Hyphomicrobiales</taxon>
        <taxon>Lichenihabitantaceae</taxon>
        <taxon>Lichenibacterium</taxon>
    </lineage>
</organism>
<evidence type="ECO:0000256" key="6">
    <source>
        <dbReference type="ARBA" id="ARBA00022989"/>
    </source>
</evidence>
<dbReference type="GO" id="GO:0022857">
    <property type="term" value="F:transmembrane transporter activity"/>
    <property type="evidence" value="ECO:0007669"/>
    <property type="project" value="InterPro"/>
</dbReference>
<comment type="subcellular location">
    <subcellularLocation>
        <location evidence="1">Cell membrane</location>
        <topology evidence="1">Multi-pass membrane protein</topology>
    </subcellularLocation>
</comment>
<keyword evidence="2" id="KW-0813">Transport</keyword>
<keyword evidence="3" id="KW-1003">Cell membrane</keyword>
<dbReference type="CDD" id="cd06582">
    <property type="entry name" value="TM_PBP1_LivH_like"/>
    <property type="match status" value="1"/>
</dbReference>
<evidence type="ECO:0000313" key="10">
    <source>
        <dbReference type="EMBL" id="RYB06646.1"/>
    </source>
</evidence>
<dbReference type="PANTHER" id="PTHR11795:SF447">
    <property type="entry name" value="ABC TRANSPORTER PERMEASE PROTEIN"/>
    <property type="match status" value="1"/>
</dbReference>
<dbReference type="AlphaFoldDB" id="A0A4Q2RF40"/>
<feature type="transmembrane region" description="Helical" evidence="9">
    <location>
        <begin position="60"/>
        <end position="79"/>
    </location>
</feature>
<dbReference type="PANTHER" id="PTHR11795">
    <property type="entry name" value="BRANCHED-CHAIN AMINO ACID TRANSPORT SYSTEM PERMEASE PROTEIN LIVH"/>
    <property type="match status" value="1"/>
</dbReference>
<dbReference type="EMBL" id="QYBC01000003">
    <property type="protein sequence ID" value="RYB06646.1"/>
    <property type="molecule type" value="Genomic_DNA"/>
</dbReference>
<dbReference type="InterPro" id="IPR001851">
    <property type="entry name" value="ABC_transp_permease"/>
</dbReference>
<dbReference type="Proteomes" id="UP000289411">
    <property type="component" value="Unassembled WGS sequence"/>
</dbReference>
<evidence type="ECO:0000256" key="9">
    <source>
        <dbReference type="SAM" id="Phobius"/>
    </source>
</evidence>
<accession>A0A4Q2RF40</accession>
<feature type="transmembrane region" description="Helical" evidence="9">
    <location>
        <begin position="256"/>
        <end position="275"/>
    </location>
</feature>
<keyword evidence="5" id="KW-0029">Amino-acid transport</keyword>
<keyword evidence="4 9" id="KW-0812">Transmembrane</keyword>
<evidence type="ECO:0000256" key="8">
    <source>
        <dbReference type="ARBA" id="ARBA00037998"/>
    </source>
</evidence>
<name>A0A4Q2RF40_9HYPH</name>
<evidence type="ECO:0000256" key="5">
    <source>
        <dbReference type="ARBA" id="ARBA00022970"/>
    </source>
</evidence>
<evidence type="ECO:0000256" key="1">
    <source>
        <dbReference type="ARBA" id="ARBA00004651"/>
    </source>
</evidence>
<evidence type="ECO:0000256" key="7">
    <source>
        <dbReference type="ARBA" id="ARBA00023136"/>
    </source>
</evidence>
<reference evidence="10 11" key="2">
    <citation type="submission" date="2019-02" db="EMBL/GenBank/DDBJ databases">
        <title>'Lichenibacterium ramalinii' gen. nov. sp. nov., 'Lichenibacterium minor' gen. nov. sp. nov.</title>
        <authorList>
            <person name="Pankratov T."/>
        </authorList>
    </citation>
    <scope>NUCLEOTIDE SEQUENCE [LARGE SCALE GENOMIC DNA]</scope>
    <source>
        <strain evidence="10 11">RmlP001</strain>
    </source>
</reference>
<protein>
    <submittedName>
        <fullName evidence="10">Branched-chain amino acid ABC transporter permease</fullName>
    </submittedName>
</protein>
<sequence length="288" mass="29870">MDLAAIVGLNVLSGIASLVLISLGLAIIFGMMKIINLAHGEFLMLGAYATVLSTNHGVNIWFAMLVISPVFVGLVGILVERTLIRVLYGRLVDTMLATWGLSLFIVGLVTMIFGNTINGVPTPLGGFQVGAYRSDLYTPFLALVALLLLCGVVVVLRFTRFGLIARATMQKPDMASALGVDPDRVYMATFGIGAAVTGLAGGLLAPVSGVAPTMGSAFVAKAFITVVGGGASILAGTASASLLFGSINQMGSYLTTPVFGEVILLVAATLLIRVLPEGITGRFFRGSL</sequence>
<dbReference type="InterPro" id="IPR052157">
    <property type="entry name" value="BCAA_transport_permease"/>
</dbReference>
<feature type="transmembrane region" description="Helical" evidence="9">
    <location>
        <begin position="218"/>
        <end position="244"/>
    </location>
</feature>
<reference evidence="10 11" key="1">
    <citation type="submission" date="2018-09" db="EMBL/GenBank/DDBJ databases">
        <authorList>
            <person name="Grouzdev D.S."/>
            <person name="Krutkina M.S."/>
        </authorList>
    </citation>
    <scope>NUCLEOTIDE SEQUENCE [LARGE SCALE GENOMIC DNA]</scope>
    <source>
        <strain evidence="10 11">RmlP001</strain>
    </source>
</reference>
<gene>
    <name evidence="10" type="ORF">D3272_04750</name>
</gene>
<feature type="transmembrane region" description="Helical" evidence="9">
    <location>
        <begin position="91"/>
        <end position="117"/>
    </location>
</feature>
<proteinExistence type="inferred from homology"/>
<feature type="transmembrane region" description="Helical" evidence="9">
    <location>
        <begin position="6"/>
        <end position="27"/>
    </location>
</feature>
<dbReference type="RefSeq" id="WP_129218003.1">
    <property type="nucleotide sequence ID" value="NZ_QYBC01000003.1"/>
</dbReference>
<keyword evidence="11" id="KW-1185">Reference proteome</keyword>
<dbReference type="OrthoDB" id="9807115at2"/>
<evidence type="ECO:0000256" key="4">
    <source>
        <dbReference type="ARBA" id="ARBA00022692"/>
    </source>
</evidence>
<feature type="transmembrane region" description="Helical" evidence="9">
    <location>
        <begin position="137"/>
        <end position="164"/>
    </location>
</feature>
<comment type="caution">
    <text evidence="10">The sequence shown here is derived from an EMBL/GenBank/DDBJ whole genome shotgun (WGS) entry which is preliminary data.</text>
</comment>
<dbReference type="Pfam" id="PF02653">
    <property type="entry name" value="BPD_transp_2"/>
    <property type="match status" value="1"/>
</dbReference>
<keyword evidence="6 9" id="KW-1133">Transmembrane helix</keyword>
<evidence type="ECO:0000256" key="3">
    <source>
        <dbReference type="ARBA" id="ARBA00022475"/>
    </source>
</evidence>
<evidence type="ECO:0000313" key="11">
    <source>
        <dbReference type="Proteomes" id="UP000289411"/>
    </source>
</evidence>
<feature type="transmembrane region" description="Helical" evidence="9">
    <location>
        <begin position="185"/>
        <end position="206"/>
    </location>
</feature>
<keyword evidence="7 9" id="KW-0472">Membrane</keyword>
<evidence type="ECO:0000256" key="2">
    <source>
        <dbReference type="ARBA" id="ARBA00022448"/>
    </source>
</evidence>
<dbReference type="GO" id="GO:0005886">
    <property type="term" value="C:plasma membrane"/>
    <property type="evidence" value="ECO:0007669"/>
    <property type="project" value="UniProtKB-SubCell"/>
</dbReference>
<dbReference type="GO" id="GO:0006865">
    <property type="term" value="P:amino acid transport"/>
    <property type="evidence" value="ECO:0007669"/>
    <property type="project" value="UniProtKB-KW"/>
</dbReference>